<evidence type="ECO:0000313" key="3">
    <source>
        <dbReference type="Proteomes" id="UP000240493"/>
    </source>
</evidence>
<dbReference type="OrthoDB" id="4897532at2759"/>
<protein>
    <submittedName>
        <fullName evidence="2">Uncharacterized protein</fullName>
    </submittedName>
</protein>
<accession>A0A2T3Z8P8</accession>
<gene>
    <name evidence="2" type="ORF">M441DRAFT_458806</name>
</gene>
<organism evidence="2 3">
    <name type="scientific">Trichoderma asperellum (strain ATCC 204424 / CBS 433.97 / NBRC 101777)</name>
    <dbReference type="NCBI Taxonomy" id="1042311"/>
    <lineage>
        <taxon>Eukaryota</taxon>
        <taxon>Fungi</taxon>
        <taxon>Dikarya</taxon>
        <taxon>Ascomycota</taxon>
        <taxon>Pezizomycotina</taxon>
        <taxon>Sordariomycetes</taxon>
        <taxon>Hypocreomycetidae</taxon>
        <taxon>Hypocreales</taxon>
        <taxon>Hypocreaceae</taxon>
        <taxon>Trichoderma</taxon>
    </lineage>
</organism>
<name>A0A2T3Z8P8_TRIA4</name>
<dbReference type="Proteomes" id="UP000240493">
    <property type="component" value="Unassembled WGS sequence"/>
</dbReference>
<evidence type="ECO:0000313" key="2">
    <source>
        <dbReference type="EMBL" id="PTB41189.1"/>
    </source>
</evidence>
<feature type="region of interest" description="Disordered" evidence="1">
    <location>
        <begin position="45"/>
        <end position="74"/>
    </location>
</feature>
<dbReference type="AlphaFoldDB" id="A0A2T3Z8P8"/>
<reference evidence="2 3" key="1">
    <citation type="submission" date="2016-07" db="EMBL/GenBank/DDBJ databases">
        <title>Multiple horizontal gene transfer events from other fungi enriched the ability of initially mycotrophic Trichoderma (Ascomycota) to feed on dead plant biomass.</title>
        <authorList>
            <consortium name="DOE Joint Genome Institute"/>
            <person name="Aerts A."/>
            <person name="Atanasova L."/>
            <person name="Chenthamara K."/>
            <person name="Zhang J."/>
            <person name="Grujic M."/>
            <person name="Henrissat B."/>
            <person name="Kuo A."/>
            <person name="Salamov A."/>
            <person name="Lipzen A."/>
            <person name="Labutti K."/>
            <person name="Barry K."/>
            <person name="Miao Y."/>
            <person name="Rahimi M.J."/>
            <person name="Shen Q."/>
            <person name="Grigoriev I.V."/>
            <person name="Kubicek C.P."/>
            <person name="Druzhinina I.S."/>
        </authorList>
    </citation>
    <scope>NUCLEOTIDE SEQUENCE [LARGE SCALE GENOMIC DNA]</scope>
    <source>
        <strain evidence="2 3">CBS 433.97</strain>
    </source>
</reference>
<sequence>MPLRKHTKPPPRFTFVTPEFEGNEIRWLKTHSDAARSHAAYWGGPAKRQWQANKENEAEKEDNTPVHDTVTDKVPRRRNENLQFYCFAVQTIQRRGATKLNNTKAMSSKSEYDMSRYIKPNYLRYLPSVMAEMRGSGASSVSLTASKFYSEDFIRRFVMVDHKDCPIILSSCLLLSYAHYMALTGHGTTTVLLELKSQVMHRLSANMSLSHGLLSPRCLTAIVALGAPIVCLVSRDMPQGLSIREYINATLEEDYLCNQQSAAIAQRSLDEQIVHRQALSKLFLKTSANFQDADSLALLQYISNYINMYMPSNRVSRSIALEAIDHLYTPLEDVEKLFPAIGSCQQNAIPEEWMSPITSQQVKKTPATHIEAQLLLLTSLTYQWLSTFLDKDNAVLALTDEVLHERTALCQRIESFEPATENGSIQSEVIYECCRRVSLILLAVAKRNIPIHAAAKHVENRPKITKLLRMTDLSGLWGNFRGLLFWVAATIQFATARQCFPLLSTTLLAPLVQELSMSTACAKAAVNSLKRLKRFESLCCCL</sequence>
<keyword evidence="3" id="KW-1185">Reference proteome</keyword>
<feature type="compositionally biased region" description="Basic and acidic residues" evidence="1">
    <location>
        <begin position="54"/>
        <end position="74"/>
    </location>
</feature>
<evidence type="ECO:0000256" key="1">
    <source>
        <dbReference type="SAM" id="MobiDB-lite"/>
    </source>
</evidence>
<dbReference type="EMBL" id="KZ679262">
    <property type="protein sequence ID" value="PTB41189.1"/>
    <property type="molecule type" value="Genomic_DNA"/>
</dbReference>
<proteinExistence type="predicted"/>